<evidence type="ECO:0000313" key="2">
    <source>
        <dbReference type="Proteomes" id="UP000004994"/>
    </source>
</evidence>
<keyword evidence="2" id="KW-1185">Reference proteome</keyword>
<organism evidence="1">
    <name type="scientific">Solanum lycopersicum</name>
    <name type="common">Tomato</name>
    <name type="synonym">Lycopersicon esculentum</name>
    <dbReference type="NCBI Taxonomy" id="4081"/>
    <lineage>
        <taxon>Eukaryota</taxon>
        <taxon>Viridiplantae</taxon>
        <taxon>Streptophyta</taxon>
        <taxon>Embryophyta</taxon>
        <taxon>Tracheophyta</taxon>
        <taxon>Spermatophyta</taxon>
        <taxon>Magnoliopsida</taxon>
        <taxon>eudicotyledons</taxon>
        <taxon>Gunneridae</taxon>
        <taxon>Pentapetalae</taxon>
        <taxon>asterids</taxon>
        <taxon>lamiids</taxon>
        <taxon>Solanales</taxon>
        <taxon>Solanaceae</taxon>
        <taxon>Solanoideae</taxon>
        <taxon>Solaneae</taxon>
        <taxon>Solanum</taxon>
        <taxon>Solanum subgen. Lycopersicon</taxon>
    </lineage>
</organism>
<sequence>MKDLGDLKYFLGIEVSRSKIGILLNQRKYALEFISESGLNPAATPSEPNKKFTTVEYDELLGNIYDVICKDVTAYQRLIGRLLYFTTTRPDISFAVQLLSQFMLKPKVSHWETGLRLVRYIKGCPGQGILLCSTPST</sequence>
<dbReference type="Gramene" id="Solyc01g014275.1.1">
    <property type="protein sequence ID" value="Solyc01g014275.1.1.1"/>
    <property type="gene ID" value="Solyc01g014275.1"/>
</dbReference>
<reference evidence="1" key="2">
    <citation type="submission" date="2019-01" db="UniProtKB">
        <authorList>
            <consortium name="EnsemblPlants"/>
        </authorList>
    </citation>
    <scope>IDENTIFICATION</scope>
    <source>
        <strain evidence="1">cv. Heinz 1706</strain>
    </source>
</reference>
<accession>A0A3Q7EAX1</accession>
<protein>
    <recommendedName>
        <fullName evidence="3">Reverse transcriptase Ty1/copia-type domain-containing protein</fullName>
    </recommendedName>
</protein>
<name>A0A3Q7EAX1_SOLLC</name>
<reference evidence="1" key="1">
    <citation type="journal article" date="2012" name="Nature">
        <title>The tomato genome sequence provides insights into fleshy fruit evolution.</title>
        <authorList>
            <consortium name="Tomato Genome Consortium"/>
        </authorList>
    </citation>
    <scope>NUCLEOTIDE SEQUENCE [LARGE SCALE GENOMIC DNA]</scope>
    <source>
        <strain evidence="1">cv. Heinz 1706</strain>
    </source>
</reference>
<dbReference type="PANTHER" id="PTHR11439:SF472">
    <property type="entry name" value="REVERSE TRANSCRIPTASE TY1_COPIA-TYPE DOMAIN-CONTAINING PROTEIN"/>
    <property type="match status" value="1"/>
</dbReference>
<dbReference type="EnsemblPlants" id="Solyc01g014275.1.1">
    <property type="protein sequence ID" value="Solyc01g014275.1.1.1"/>
    <property type="gene ID" value="Solyc01g014275.1"/>
</dbReference>
<dbReference type="PANTHER" id="PTHR11439">
    <property type="entry name" value="GAG-POL-RELATED RETROTRANSPOSON"/>
    <property type="match status" value="1"/>
</dbReference>
<proteinExistence type="predicted"/>
<dbReference type="OMA" id="EYNAYVW"/>
<evidence type="ECO:0000313" key="1">
    <source>
        <dbReference type="EnsemblPlants" id="Solyc01g014275.1.1.1"/>
    </source>
</evidence>
<evidence type="ECO:0008006" key="3">
    <source>
        <dbReference type="Google" id="ProtNLM"/>
    </source>
</evidence>
<dbReference type="AlphaFoldDB" id="A0A3Q7EAX1"/>
<dbReference type="Proteomes" id="UP000004994">
    <property type="component" value="Chromosome 1"/>
</dbReference>
<dbReference type="STRING" id="4081.A0A3Q7EAX1"/>
<dbReference type="InParanoid" id="A0A3Q7EAX1"/>